<accession>X0Y7R6</accession>
<sequence>GERQLALIARGLTQGARILLMDEPVAHLDPHHQHDVLSVVRNLAAEGFAFAIASHLPNHALLYADWVAFLVDGRADVQGPPATTITEESLQAAYEMEFEIIRNDSGAQAILPRMR</sequence>
<dbReference type="AlphaFoldDB" id="X0Y7R6"/>
<organism evidence="3">
    <name type="scientific">marine sediment metagenome</name>
    <dbReference type="NCBI Taxonomy" id="412755"/>
    <lineage>
        <taxon>unclassified sequences</taxon>
        <taxon>metagenomes</taxon>
        <taxon>ecological metagenomes</taxon>
    </lineage>
</organism>
<dbReference type="EMBL" id="BARS01048103">
    <property type="protein sequence ID" value="GAG32921.1"/>
    <property type="molecule type" value="Genomic_DNA"/>
</dbReference>
<keyword evidence="1" id="KW-0813">Transport</keyword>
<evidence type="ECO:0000313" key="3">
    <source>
        <dbReference type="EMBL" id="GAG32921.1"/>
    </source>
</evidence>
<dbReference type="PANTHER" id="PTHR42794:SF1">
    <property type="entry name" value="HEMIN IMPORT ATP-BINDING PROTEIN HMUV"/>
    <property type="match status" value="1"/>
</dbReference>
<name>X0Y7R6_9ZZZZ</name>
<dbReference type="InterPro" id="IPR027417">
    <property type="entry name" value="P-loop_NTPase"/>
</dbReference>
<keyword evidence="2" id="KW-1278">Translocase</keyword>
<dbReference type="Gene3D" id="3.40.50.300">
    <property type="entry name" value="P-loop containing nucleotide triphosphate hydrolases"/>
    <property type="match status" value="1"/>
</dbReference>
<evidence type="ECO:0000256" key="2">
    <source>
        <dbReference type="ARBA" id="ARBA00022967"/>
    </source>
</evidence>
<evidence type="ECO:0008006" key="4">
    <source>
        <dbReference type="Google" id="ProtNLM"/>
    </source>
</evidence>
<dbReference type="PANTHER" id="PTHR42794">
    <property type="entry name" value="HEMIN IMPORT ATP-BINDING PROTEIN HMUV"/>
    <property type="match status" value="1"/>
</dbReference>
<reference evidence="3" key="1">
    <citation type="journal article" date="2014" name="Front. Microbiol.">
        <title>High frequency of phylogenetically diverse reductive dehalogenase-homologous genes in deep subseafloor sedimentary metagenomes.</title>
        <authorList>
            <person name="Kawai M."/>
            <person name="Futagami T."/>
            <person name="Toyoda A."/>
            <person name="Takaki Y."/>
            <person name="Nishi S."/>
            <person name="Hori S."/>
            <person name="Arai W."/>
            <person name="Tsubouchi T."/>
            <person name="Morono Y."/>
            <person name="Uchiyama I."/>
            <person name="Ito T."/>
            <person name="Fujiyama A."/>
            <person name="Inagaki F."/>
            <person name="Takami H."/>
        </authorList>
    </citation>
    <scope>NUCLEOTIDE SEQUENCE</scope>
    <source>
        <strain evidence="3">Expedition CK06-06</strain>
    </source>
</reference>
<evidence type="ECO:0000256" key="1">
    <source>
        <dbReference type="ARBA" id="ARBA00022448"/>
    </source>
</evidence>
<dbReference type="SUPFAM" id="SSF52540">
    <property type="entry name" value="P-loop containing nucleoside triphosphate hydrolases"/>
    <property type="match status" value="1"/>
</dbReference>
<proteinExistence type="predicted"/>
<comment type="caution">
    <text evidence="3">The sequence shown here is derived from an EMBL/GenBank/DDBJ whole genome shotgun (WGS) entry which is preliminary data.</text>
</comment>
<protein>
    <recommendedName>
        <fullName evidence="4">ABC transporter domain-containing protein</fullName>
    </recommendedName>
</protein>
<feature type="non-terminal residue" evidence="3">
    <location>
        <position position="1"/>
    </location>
</feature>
<gene>
    <name evidence="3" type="ORF">S01H1_72160</name>
</gene>